<evidence type="ECO:0000256" key="1">
    <source>
        <dbReference type="SAM" id="Phobius"/>
    </source>
</evidence>
<feature type="transmembrane region" description="Helical" evidence="1">
    <location>
        <begin position="148"/>
        <end position="165"/>
    </location>
</feature>
<dbReference type="OrthoDB" id="3871758at2"/>
<reference evidence="2 3" key="1">
    <citation type="submission" date="2019-05" db="EMBL/GenBank/DDBJ databases">
        <title>Streptomyces marianii sp. nov., a novel marine actinomycete from southern coast of India.</title>
        <authorList>
            <person name="Iniyan A.M."/>
            <person name="Wink J."/>
            <person name="Ramprasad E."/>
            <person name="Ramana C.V."/>
            <person name="Bunk B."/>
            <person name="Sproer C."/>
            <person name="Joseph F.-J.R.S."/>
            <person name="Vincent S.G.P."/>
        </authorList>
    </citation>
    <scope>NUCLEOTIDE SEQUENCE [LARGE SCALE GENOMIC DNA]</scope>
    <source>
        <strain evidence="2 3">ICN19</strain>
    </source>
</reference>
<dbReference type="AlphaFoldDB" id="A0A5R9E804"/>
<evidence type="ECO:0000313" key="3">
    <source>
        <dbReference type="Proteomes" id="UP000305921"/>
    </source>
</evidence>
<dbReference type="EMBL" id="VAWE01000001">
    <property type="protein sequence ID" value="TLQ44143.1"/>
    <property type="molecule type" value="Genomic_DNA"/>
</dbReference>
<keyword evidence="3" id="KW-1185">Reference proteome</keyword>
<organism evidence="2 3">
    <name type="scientific">Streptomyces marianii</name>
    <dbReference type="NCBI Taxonomy" id="1817406"/>
    <lineage>
        <taxon>Bacteria</taxon>
        <taxon>Bacillati</taxon>
        <taxon>Actinomycetota</taxon>
        <taxon>Actinomycetes</taxon>
        <taxon>Kitasatosporales</taxon>
        <taxon>Streptomycetaceae</taxon>
        <taxon>Streptomyces</taxon>
    </lineage>
</organism>
<name>A0A5R9E804_9ACTN</name>
<dbReference type="Proteomes" id="UP000305921">
    <property type="component" value="Unassembled WGS sequence"/>
</dbReference>
<keyword evidence="1" id="KW-0812">Transmembrane</keyword>
<gene>
    <name evidence="2" type="ORF">FEF34_14305</name>
</gene>
<protein>
    <submittedName>
        <fullName evidence="2">Uncharacterized protein</fullName>
    </submittedName>
</protein>
<proteinExistence type="predicted"/>
<keyword evidence="1" id="KW-0472">Membrane</keyword>
<dbReference type="RefSeq" id="WP_138053544.1">
    <property type="nucleotide sequence ID" value="NZ_VAWE01000001.1"/>
</dbReference>
<feature type="transmembrane region" description="Helical" evidence="1">
    <location>
        <begin position="73"/>
        <end position="96"/>
    </location>
</feature>
<sequence length="174" mass="18196">MHFVLALSLCGIALLAMASNWLPGESIVPTSVVIGLFVLVFPVFGAAFVRSLASGAAGTLLGPANAGRLARYVWLLPLSLKLAYGIVICLAVAGVATGGGRDAKEDASGYYYTYWNNTTLQSERVSLTEPEYHEALKAHLRFSSAGPALFYAASSFLVLASASASSPRTPVKPG</sequence>
<keyword evidence="1" id="KW-1133">Transmembrane helix</keyword>
<evidence type="ECO:0000313" key="2">
    <source>
        <dbReference type="EMBL" id="TLQ44143.1"/>
    </source>
</evidence>
<comment type="caution">
    <text evidence="2">The sequence shown here is derived from an EMBL/GenBank/DDBJ whole genome shotgun (WGS) entry which is preliminary data.</text>
</comment>
<accession>A0A5R9E804</accession>
<feature type="transmembrane region" description="Helical" evidence="1">
    <location>
        <begin position="34"/>
        <end position="61"/>
    </location>
</feature>